<dbReference type="PANTHER" id="PTHR32080:SF54">
    <property type="entry name" value="GNK2-HOMOLOGOUS DOMAIN-CONTAINING PROTEIN"/>
    <property type="match status" value="1"/>
</dbReference>
<keyword evidence="6" id="KW-0732">Signal</keyword>
<protein>
    <recommendedName>
        <fullName evidence="7">Gnk2-homologous domain-containing protein</fullName>
    </recommendedName>
</protein>
<evidence type="ECO:0000256" key="6">
    <source>
        <dbReference type="SAM" id="SignalP"/>
    </source>
</evidence>
<evidence type="ECO:0000313" key="8">
    <source>
        <dbReference type="EMBL" id="KAG6418742.1"/>
    </source>
</evidence>
<dbReference type="GO" id="GO:0009506">
    <property type="term" value="C:plasmodesma"/>
    <property type="evidence" value="ECO:0007669"/>
    <property type="project" value="UniProtKB-SubCell"/>
</dbReference>
<dbReference type="EMBL" id="PNBA02000007">
    <property type="protein sequence ID" value="KAG6418742.1"/>
    <property type="molecule type" value="Genomic_DNA"/>
</dbReference>
<reference evidence="8" key="2">
    <citation type="submission" date="2020-08" db="EMBL/GenBank/DDBJ databases">
        <title>Plant Genome Project.</title>
        <authorList>
            <person name="Zhang R.-G."/>
        </authorList>
    </citation>
    <scope>NUCLEOTIDE SEQUENCE</scope>
    <source>
        <strain evidence="8">Huo1</strain>
        <tissue evidence="8">Leaf</tissue>
    </source>
</reference>
<dbReference type="GO" id="GO:0005886">
    <property type="term" value="C:plasma membrane"/>
    <property type="evidence" value="ECO:0007669"/>
    <property type="project" value="UniProtKB-SubCell"/>
</dbReference>
<accession>A0A8X8ZUD1</accession>
<evidence type="ECO:0000256" key="3">
    <source>
        <dbReference type="ARBA" id="ARBA00022949"/>
    </source>
</evidence>
<dbReference type="InterPro" id="IPR051378">
    <property type="entry name" value="Cell2Cell_Antifungal"/>
</dbReference>
<feature type="chain" id="PRO_5036472509" description="Gnk2-homologous domain-containing protein" evidence="6">
    <location>
        <begin position="23"/>
        <end position="129"/>
    </location>
</feature>
<name>A0A8X8ZUD1_SALSN</name>
<proteinExistence type="inferred from homology"/>
<dbReference type="PANTHER" id="PTHR32080">
    <property type="entry name" value="ANTIFUNGAL PROTEIN GINKBILOBIN-2-LIKE"/>
    <property type="match status" value="1"/>
</dbReference>
<organism evidence="8">
    <name type="scientific">Salvia splendens</name>
    <name type="common">Scarlet sage</name>
    <dbReference type="NCBI Taxonomy" id="180675"/>
    <lineage>
        <taxon>Eukaryota</taxon>
        <taxon>Viridiplantae</taxon>
        <taxon>Streptophyta</taxon>
        <taxon>Embryophyta</taxon>
        <taxon>Tracheophyta</taxon>
        <taxon>Spermatophyta</taxon>
        <taxon>Magnoliopsida</taxon>
        <taxon>eudicotyledons</taxon>
        <taxon>Gunneridae</taxon>
        <taxon>Pentapetalae</taxon>
        <taxon>asterids</taxon>
        <taxon>lamiids</taxon>
        <taxon>Lamiales</taxon>
        <taxon>Lamiaceae</taxon>
        <taxon>Nepetoideae</taxon>
        <taxon>Mentheae</taxon>
        <taxon>Salviinae</taxon>
        <taxon>Salvia</taxon>
        <taxon>Salvia subgen. Calosphace</taxon>
        <taxon>core Calosphace</taxon>
    </lineage>
</organism>
<reference evidence="8" key="1">
    <citation type="submission" date="2018-01" db="EMBL/GenBank/DDBJ databases">
        <authorList>
            <person name="Mao J.F."/>
        </authorList>
    </citation>
    <scope>NUCLEOTIDE SEQUENCE</scope>
    <source>
        <strain evidence="8">Huo1</strain>
        <tissue evidence="8">Leaf</tissue>
    </source>
</reference>
<evidence type="ECO:0000259" key="7">
    <source>
        <dbReference type="PROSITE" id="PS51473"/>
    </source>
</evidence>
<sequence length="129" mass="13831">MKPFAAIIGFTLLVGVLMVAESSPNTSINSWRCNVNSYSSNDAYADNVEYVLADLMNVTPNAGYDYYTGSPSITDVCYGHATCSSALSYNDCADCLAAARASVKDICAAKIGGEVDLVDCTIRYENYSF</sequence>
<feature type="signal peptide" evidence="6">
    <location>
        <begin position="1"/>
        <end position="22"/>
    </location>
</feature>
<dbReference type="Proteomes" id="UP000298416">
    <property type="component" value="Unassembled WGS sequence"/>
</dbReference>
<evidence type="ECO:0000256" key="4">
    <source>
        <dbReference type="ARBA" id="ARBA00024184"/>
    </source>
</evidence>
<comment type="caution">
    <text evidence="8">The sequence shown here is derived from an EMBL/GenBank/DDBJ whole genome shotgun (WGS) entry which is preliminary data.</text>
</comment>
<comment type="subcellular location">
    <subcellularLocation>
        <location evidence="4">Cell junction</location>
        <location evidence="4">Plasmodesma</location>
    </subcellularLocation>
    <subcellularLocation>
        <location evidence="1">Cell membrane</location>
        <topology evidence="1">Single-pass type I membrane protein</topology>
    </subcellularLocation>
</comment>
<feature type="domain" description="Gnk2-homologous" evidence="7">
    <location>
        <begin position="26"/>
        <end position="129"/>
    </location>
</feature>
<keyword evidence="9" id="KW-1185">Reference proteome</keyword>
<keyword evidence="3" id="KW-0965">Cell junction</keyword>
<comment type="similarity">
    <text evidence="5">Belongs to the cysteine-rich repeat secretory protein family. Plasmodesmata-located proteins (PDLD) subfamily.</text>
</comment>
<evidence type="ECO:0000256" key="1">
    <source>
        <dbReference type="ARBA" id="ARBA00004251"/>
    </source>
</evidence>
<gene>
    <name evidence="8" type="ORF">SASPL_120946</name>
</gene>
<dbReference type="AlphaFoldDB" id="A0A8X8ZUD1"/>
<dbReference type="OrthoDB" id="1888914at2759"/>
<dbReference type="Pfam" id="PF01657">
    <property type="entry name" value="Stress-antifung"/>
    <property type="match status" value="1"/>
</dbReference>
<dbReference type="InterPro" id="IPR002902">
    <property type="entry name" value="GNK2"/>
</dbReference>
<dbReference type="PROSITE" id="PS51473">
    <property type="entry name" value="GNK2"/>
    <property type="match status" value="1"/>
</dbReference>
<evidence type="ECO:0000256" key="5">
    <source>
        <dbReference type="ARBA" id="ARBA00038393"/>
    </source>
</evidence>
<keyword evidence="2" id="KW-0945">Host-virus interaction</keyword>
<evidence type="ECO:0000256" key="2">
    <source>
        <dbReference type="ARBA" id="ARBA00022581"/>
    </source>
</evidence>
<dbReference type="CDD" id="cd23509">
    <property type="entry name" value="Gnk2-like"/>
    <property type="match status" value="1"/>
</dbReference>
<evidence type="ECO:0000313" key="9">
    <source>
        <dbReference type="Proteomes" id="UP000298416"/>
    </source>
</evidence>